<dbReference type="PANTHER" id="PTHR10408">
    <property type="entry name" value="STEROL O-ACYLTRANSFERASE"/>
    <property type="match status" value="1"/>
</dbReference>
<reference evidence="13" key="1">
    <citation type="submission" date="2013-12" db="EMBL/GenBank/DDBJ databases">
        <authorList>
            <person name="Omoto C.K."/>
            <person name="Sibley D."/>
            <person name="Venepally P."/>
            <person name="Hadjithomas M."/>
            <person name="Karamycheva S."/>
            <person name="Brunk B."/>
            <person name="Roos D."/>
            <person name="Caler E."/>
            <person name="Lorenzi H."/>
        </authorList>
    </citation>
    <scope>NUCLEOTIDE SEQUENCE</scope>
</reference>
<keyword evidence="14" id="KW-1185">Reference proteome</keyword>
<keyword evidence="8 12" id="KW-1133">Transmembrane helix</keyword>
<evidence type="ECO:0000256" key="4">
    <source>
        <dbReference type="ARBA" id="ARBA00013244"/>
    </source>
</evidence>
<comment type="subcellular location">
    <subcellularLocation>
        <location evidence="1">Endoplasmic reticulum membrane</location>
        <topology evidence="1">Multi-pass membrane protein</topology>
    </subcellularLocation>
</comment>
<dbReference type="Pfam" id="PF03062">
    <property type="entry name" value="MBOAT"/>
    <property type="match status" value="1"/>
</dbReference>
<evidence type="ECO:0000313" key="14">
    <source>
        <dbReference type="Proteomes" id="UP000019763"/>
    </source>
</evidence>
<name>A0A023B1F0_GRENI</name>
<evidence type="ECO:0000256" key="2">
    <source>
        <dbReference type="ARBA" id="ARBA00005189"/>
    </source>
</evidence>
<protein>
    <recommendedName>
        <fullName evidence="4">diacylglycerol O-acyltransferase</fullName>
        <ecNumber evidence="4">2.3.1.20</ecNumber>
    </recommendedName>
</protein>
<dbReference type="AlphaFoldDB" id="A0A023B1F0"/>
<dbReference type="GO" id="GO:0005789">
    <property type="term" value="C:endoplasmic reticulum membrane"/>
    <property type="evidence" value="ECO:0007669"/>
    <property type="project" value="UniProtKB-SubCell"/>
</dbReference>
<feature type="transmembrane region" description="Helical" evidence="12">
    <location>
        <begin position="234"/>
        <end position="253"/>
    </location>
</feature>
<dbReference type="OMA" id="DEFRSAN"/>
<comment type="caution">
    <text evidence="13">The sequence shown here is derived from an EMBL/GenBank/DDBJ whole genome shotgun (WGS) entry which is preliminary data.</text>
</comment>
<dbReference type="RefSeq" id="XP_011132278.1">
    <property type="nucleotide sequence ID" value="XM_011133976.1"/>
</dbReference>
<evidence type="ECO:0000256" key="3">
    <source>
        <dbReference type="ARBA" id="ARBA00009010"/>
    </source>
</evidence>
<feature type="active site" evidence="11">
    <location>
        <position position="224"/>
    </location>
</feature>
<organism evidence="13 14">
    <name type="scientific">Gregarina niphandrodes</name>
    <name type="common">Septate eugregarine</name>
    <dbReference type="NCBI Taxonomy" id="110365"/>
    <lineage>
        <taxon>Eukaryota</taxon>
        <taxon>Sar</taxon>
        <taxon>Alveolata</taxon>
        <taxon>Apicomplexa</taxon>
        <taxon>Conoidasida</taxon>
        <taxon>Gregarinasina</taxon>
        <taxon>Eugregarinorida</taxon>
        <taxon>Gregarinidae</taxon>
        <taxon>Gregarina</taxon>
    </lineage>
</organism>
<gene>
    <name evidence="13" type="ORF">GNI_133370</name>
</gene>
<dbReference type="GO" id="GO:0004144">
    <property type="term" value="F:diacylglycerol O-acyltransferase activity"/>
    <property type="evidence" value="ECO:0007669"/>
    <property type="project" value="UniProtKB-EC"/>
</dbReference>
<dbReference type="EMBL" id="AFNH02000991">
    <property type="protein sequence ID" value="EZG46769.1"/>
    <property type="molecule type" value="Genomic_DNA"/>
</dbReference>
<evidence type="ECO:0000256" key="8">
    <source>
        <dbReference type="ARBA" id="ARBA00022989"/>
    </source>
</evidence>
<evidence type="ECO:0000256" key="12">
    <source>
        <dbReference type="SAM" id="Phobius"/>
    </source>
</evidence>
<dbReference type="InterPro" id="IPR004299">
    <property type="entry name" value="MBOAT_fam"/>
</dbReference>
<evidence type="ECO:0000256" key="9">
    <source>
        <dbReference type="ARBA" id="ARBA00023136"/>
    </source>
</evidence>
<dbReference type="EC" id="2.3.1.20" evidence="4"/>
<feature type="transmembrane region" description="Helical" evidence="12">
    <location>
        <begin position="132"/>
        <end position="155"/>
    </location>
</feature>
<dbReference type="InterPro" id="IPR014371">
    <property type="entry name" value="Oat_ACAT_DAG_ARE"/>
</dbReference>
<dbReference type="OrthoDB" id="10039049at2759"/>
<keyword evidence="5" id="KW-0808">Transferase</keyword>
<accession>A0A023B1F0</accession>
<evidence type="ECO:0000313" key="13">
    <source>
        <dbReference type="EMBL" id="EZG46769.1"/>
    </source>
</evidence>
<dbReference type="eggNOG" id="KOG0380">
    <property type="taxonomic scope" value="Eukaryota"/>
</dbReference>
<comment type="similarity">
    <text evidence="3">Belongs to the membrane-bound acyltransferase family. Sterol o-acyltransferase subfamily.</text>
</comment>
<keyword evidence="6 12" id="KW-0812">Transmembrane</keyword>
<evidence type="ECO:0000256" key="6">
    <source>
        <dbReference type="ARBA" id="ARBA00022692"/>
    </source>
</evidence>
<evidence type="ECO:0000256" key="11">
    <source>
        <dbReference type="PIRSR" id="PIRSR000439-1"/>
    </source>
</evidence>
<keyword evidence="7" id="KW-0256">Endoplasmic reticulum</keyword>
<evidence type="ECO:0000256" key="5">
    <source>
        <dbReference type="ARBA" id="ARBA00022679"/>
    </source>
</evidence>
<evidence type="ECO:0000256" key="7">
    <source>
        <dbReference type="ARBA" id="ARBA00022824"/>
    </source>
</evidence>
<evidence type="ECO:0000256" key="10">
    <source>
        <dbReference type="ARBA" id="ARBA00023315"/>
    </source>
</evidence>
<dbReference type="PANTHER" id="PTHR10408:SF7">
    <property type="entry name" value="DIACYLGLYCEROL O-ACYLTRANSFERASE 1"/>
    <property type="match status" value="1"/>
</dbReference>
<dbReference type="VEuPathDB" id="CryptoDB:GNI_133370"/>
<feature type="transmembrane region" description="Helical" evidence="12">
    <location>
        <begin position="265"/>
        <end position="290"/>
    </location>
</feature>
<dbReference type="GO" id="GO:0019432">
    <property type="term" value="P:triglyceride biosynthetic process"/>
    <property type="evidence" value="ECO:0007669"/>
    <property type="project" value="TreeGrafter"/>
</dbReference>
<dbReference type="Proteomes" id="UP000019763">
    <property type="component" value="Unassembled WGS sequence"/>
</dbReference>
<dbReference type="GeneID" id="22914700"/>
<dbReference type="PIRSF" id="PIRSF000439">
    <property type="entry name" value="Oat_ACAT_DAG_ARE"/>
    <property type="match status" value="1"/>
</dbReference>
<comment type="pathway">
    <text evidence="2">Lipid metabolism.</text>
</comment>
<sequence length="312" mass="36977">MLSCTWMLKMISFHHTLHDLRLIILSDTTSLTDIIPFDDERASYLHYPYSLSLKHFVVYLIAPTLCFQFNYPRRKDRDWQKIGKAALQLAFSLILLKIIYEQYVTKVLENTFTLRYGGEDGMKMVLHMVERLMKLSIPTLYCWLLMFLSFFHYWMMFLAEITRFEDQQFYREWWNATSLEEYWRRWNLPVHHFCIRHVYIPLISHGWSRTVANQTVFLLSALAHEYIVAGSLKLGWTGLVFLAFVMQTPLSILTSSKYIQARPKLGNSIFWIVFCFTGQPMGVLIFYYLWNVKAGLLQPIDTTQVFKPAPPF</sequence>
<proteinExistence type="inferred from homology"/>
<keyword evidence="10" id="KW-0012">Acyltransferase</keyword>
<keyword evidence="9 12" id="KW-0472">Membrane</keyword>
<evidence type="ECO:0000256" key="1">
    <source>
        <dbReference type="ARBA" id="ARBA00004477"/>
    </source>
</evidence>